<evidence type="ECO:0000313" key="4">
    <source>
        <dbReference type="Proteomes" id="UP000077266"/>
    </source>
</evidence>
<protein>
    <submittedName>
        <fullName evidence="3">Glycoside hydrolase family 16 protein</fullName>
    </submittedName>
</protein>
<dbReference type="PANTHER" id="PTHR10963:SF24">
    <property type="entry name" value="GLYCOSIDASE C21B10.07-RELATED"/>
    <property type="match status" value="1"/>
</dbReference>
<dbReference type="InterPro" id="IPR013320">
    <property type="entry name" value="ConA-like_dom_sf"/>
</dbReference>
<keyword evidence="4" id="KW-1185">Reference proteome</keyword>
<gene>
    <name evidence="3" type="ORF">EXIGLDRAFT_680778</name>
</gene>
<dbReference type="InParanoid" id="A0A165ECR3"/>
<dbReference type="PANTHER" id="PTHR10963">
    <property type="entry name" value="GLYCOSYL HYDROLASE-RELATED"/>
    <property type="match status" value="1"/>
</dbReference>
<dbReference type="GO" id="GO:0009251">
    <property type="term" value="P:glucan catabolic process"/>
    <property type="evidence" value="ECO:0007669"/>
    <property type="project" value="TreeGrafter"/>
</dbReference>
<dbReference type="STRING" id="1314781.A0A165ECR3"/>
<dbReference type="SUPFAM" id="SSF49899">
    <property type="entry name" value="Concanavalin A-like lectins/glucanases"/>
    <property type="match status" value="1"/>
</dbReference>
<dbReference type="PROSITE" id="PS51257">
    <property type="entry name" value="PROKAR_LIPOPROTEIN"/>
    <property type="match status" value="1"/>
</dbReference>
<dbReference type="AlphaFoldDB" id="A0A165ECR3"/>
<sequence length="337" mass="36109">MPRYVQLSFSSLALAAVLSCTSANAAATGHSSSPKHVARGGINPSTYRIADTYIGNNFYDGFEFWAHPDPTDGIVNYVTLSAARSKNLTHADDGSFVIRGDATRKLSGGKGRDSVRIQSNKKYTTHVQVMDLAHMPEGRGTWPAYWMTGDNWPFNGEVDIIEGANDQGPNLMSLHTGPGCLQTSANRAMKGAIKALDCNAFAAGNTGCGVFGDSRRDFGPALNAAGGGFWATERTAKTIKIWFWSRQDDRVPDDVKNGASSVNPASWGKPTATFNSNACALSSKMGPNRIIINLTFCGGFGGHTFPGGTAACEAFVKSNPEEFGNAYWQINALRVYQ</sequence>
<proteinExistence type="predicted"/>
<dbReference type="Proteomes" id="UP000077266">
    <property type="component" value="Unassembled WGS sequence"/>
</dbReference>
<feature type="domain" description="GH16" evidence="2">
    <location>
        <begin position="62"/>
        <end position="273"/>
    </location>
</feature>
<feature type="signal peptide" evidence="1">
    <location>
        <begin position="1"/>
        <end position="25"/>
    </location>
</feature>
<dbReference type="CDD" id="cd02181">
    <property type="entry name" value="GH16_fungal_Lam16A_glucanase"/>
    <property type="match status" value="1"/>
</dbReference>
<dbReference type="PROSITE" id="PS51762">
    <property type="entry name" value="GH16_2"/>
    <property type="match status" value="1"/>
</dbReference>
<dbReference type="EMBL" id="KV426150">
    <property type="protein sequence ID" value="KZV86615.1"/>
    <property type="molecule type" value="Genomic_DNA"/>
</dbReference>
<evidence type="ECO:0000259" key="2">
    <source>
        <dbReference type="PROSITE" id="PS51762"/>
    </source>
</evidence>
<organism evidence="3 4">
    <name type="scientific">Exidia glandulosa HHB12029</name>
    <dbReference type="NCBI Taxonomy" id="1314781"/>
    <lineage>
        <taxon>Eukaryota</taxon>
        <taxon>Fungi</taxon>
        <taxon>Dikarya</taxon>
        <taxon>Basidiomycota</taxon>
        <taxon>Agaricomycotina</taxon>
        <taxon>Agaricomycetes</taxon>
        <taxon>Auriculariales</taxon>
        <taxon>Exidiaceae</taxon>
        <taxon>Exidia</taxon>
    </lineage>
</organism>
<name>A0A165ECR3_EXIGL</name>
<evidence type="ECO:0000256" key="1">
    <source>
        <dbReference type="SAM" id="SignalP"/>
    </source>
</evidence>
<dbReference type="OrthoDB" id="192832at2759"/>
<dbReference type="Gene3D" id="2.60.120.200">
    <property type="match status" value="1"/>
</dbReference>
<dbReference type="InterPro" id="IPR050546">
    <property type="entry name" value="Glycosyl_Hydrlase_16"/>
</dbReference>
<evidence type="ECO:0000313" key="3">
    <source>
        <dbReference type="EMBL" id="KZV86615.1"/>
    </source>
</evidence>
<feature type="chain" id="PRO_5007857085" evidence="1">
    <location>
        <begin position="26"/>
        <end position="337"/>
    </location>
</feature>
<reference evidence="3 4" key="1">
    <citation type="journal article" date="2016" name="Mol. Biol. Evol.">
        <title>Comparative Genomics of Early-Diverging Mushroom-Forming Fungi Provides Insights into the Origins of Lignocellulose Decay Capabilities.</title>
        <authorList>
            <person name="Nagy L.G."/>
            <person name="Riley R."/>
            <person name="Tritt A."/>
            <person name="Adam C."/>
            <person name="Daum C."/>
            <person name="Floudas D."/>
            <person name="Sun H."/>
            <person name="Yadav J.S."/>
            <person name="Pangilinan J."/>
            <person name="Larsson K.H."/>
            <person name="Matsuura K."/>
            <person name="Barry K."/>
            <person name="Labutti K."/>
            <person name="Kuo R."/>
            <person name="Ohm R.A."/>
            <person name="Bhattacharya S.S."/>
            <person name="Shirouzu T."/>
            <person name="Yoshinaga Y."/>
            <person name="Martin F.M."/>
            <person name="Grigoriev I.V."/>
            <person name="Hibbett D.S."/>
        </authorList>
    </citation>
    <scope>NUCLEOTIDE SEQUENCE [LARGE SCALE GENOMIC DNA]</scope>
    <source>
        <strain evidence="3 4">HHB12029</strain>
    </source>
</reference>
<dbReference type="GO" id="GO:0004553">
    <property type="term" value="F:hydrolase activity, hydrolyzing O-glycosyl compounds"/>
    <property type="evidence" value="ECO:0007669"/>
    <property type="project" value="InterPro"/>
</dbReference>
<dbReference type="InterPro" id="IPR000757">
    <property type="entry name" value="Beta-glucanase-like"/>
</dbReference>
<accession>A0A165ECR3</accession>
<keyword evidence="3" id="KW-0378">Hydrolase</keyword>
<dbReference type="Pfam" id="PF26113">
    <property type="entry name" value="GH16_XgeA"/>
    <property type="match status" value="1"/>
</dbReference>
<keyword evidence="1" id="KW-0732">Signal</keyword>